<gene>
    <name evidence="1" type="ordered locus">HH_1391</name>
</gene>
<organism evidence="1 2">
    <name type="scientific">Helicobacter hepaticus (strain ATCC 51449 / 3B1)</name>
    <dbReference type="NCBI Taxonomy" id="235279"/>
    <lineage>
        <taxon>Bacteria</taxon>
        <taxon>Pseudomonadati</taxon>
        <taxon>Campylobacterota</taxon>
        <taxon>Epsilonproteobacteria</taxon>
        <taxon>Campylobacterales</taxon>
        <taxon>Helicobacteraceae</taxon>
        <taxon>Helicobacter</taxon>
    </lineage>
</organism>
<name>Q7VGD1_HELHP</name>
<dbReference type="Proteomes" id="UP000002495">
    <property type="component" value="Chromosome"/>
</dbReference>
<dbReference type="EMBL" id="AE017125">
    <property type="protein sequence ID" value="AAP77988.1"/>
    <property type="molecule type" value="Genomic_DNA"/>
</dbReference>
<proteinExistence type="predicted"/>
<sequence>MQSQRERQNLVQEHIQDVRYVGDHILFIATLGCVEYV</sequence>
<dbReference type="STRING" id="235279.HH_1391"/>
<evidence type="ECO:0000313" key="1">
    <source>
        <dbReference type="EMBL" id="AAP77988.1"/>
    </source>
</evidence>
<keyword evidence="2" id="KW-1185">Reference proteome</keyword>
<dbReference type="HOGENOM" id="CLU_3344429_0_0_7"/>
<dbReference type="AlphaFoldDB" id="Q7VGD1"/>
<accession>Q7VGD1</accession>
<protein>
    <submittedName>
        <fullName evidence="1">Uncharacterized protein</fullName>
    </submittedName>
</protein>
<dbReference type="KEGG" id="hhe:HH_1391"/>
<evidence type="ECO:0000313" key="2">
    <source>
        <dbReference type="Proteomes" id="UP000002495"/>
    </source>
</evidence>
<reference evidence="1 2" key="1">
    <citation type="journal article" date="2003" name="Proc. Natl. Acad. Sci. U.S.A.">
        <title>The complete genome sequence of the carcinogenic bacterium Helicobacter hepaticus.</title>
        <authorList>
            <person name="Suerbaum S."/>
            <person name="Josenhans C."/>
            <person name="Sterzenbach T."/>
            <person name="Drescher B."/>
            <person name="Brandt P."/>
            <person name="Bell M."/>
            <person name="Droege M."/>
            <person name="Fartmann B."/>
            <person name="Fischer H.-P."/>
            <person name="Ge Z."/>
            <person name="Hoerster A."/>
            <person name="Holland R."/>
            <person name="Klein K."/>
            <person name="Koenig J."/>
            <person name="Macko L."/>
            <person name="Mendz G.L."/>
            <person name="Nyakatura G."/>
            <person name="Schauer D.B."/>
            <person name="Shen Z."/>
            <person name="Weber J."/>
            <person name="Frosch M."/>
            <person name="Fox J.G."/>
        </authorList>
    </citation>
    <scope>NUCLEOTIDE SEQUENCE [LARGE SCALE GENOMIC DNA]</scope>
    <source>
        <strain evidence="2">ATCC 51449 / 3B1</strain>
    </source>
</reference>